<gene>
    <name evidence="2" type="ORF">OVA965_LOCUS36451</name>
    <name evidence="3" type="ORF">TMI583_LOCUS37460</name>
</gene>
<proteinExistence type="predicted"/>
<evidence type="ECO:0000313" key="2">
    <source>
        <dbReference type="EMBL" id="CAF1490001.1"/>
    </source>
</evidence>
<reference evidence="2" key="1">
    <citation type="submission" date="2021-02" db="EMBL/GenBank/DDBJ databases">
        <authorList>
            <person name="Nowell W R."/>
        </authorList>
    </citation>
    <scope>NUCLEOTIDE SEQUENCE</scope>
</reference>
<feature type="domain" description="N-acetyltransferase" evidence="1">
    <location>
        <begin position="34"/>
        <end position="207"/>
    </location>
</feature>
<name>A0A8S2FJJ3_9BILA</name>
<dbReference type="AlphaFoldDB" id="A0A8S2FJJ3"/>
<organism evidence="2 4">
    <name type="scientific">Didymodactylos carnosus</name>
    <dbReference type="NCBI Taxonomy" id="1234261"/>
    <lineage>
        <taxon>Eukaryota</taxon>
        <taxon>Metazoa</taxon>
        <taxon>Spiralia</taxon>
        <taxon>Gnathifera</taxon>
        <taxon>Rotifera</taxon>
        <taxon>Eurotatoria</taxon>
        <taxon>Bdelloidea</taxon>
        <taxon>Philodinida</taxon>
        <taxon>Philodinidae</taxon>
        <taxon>Didymodactylos</taxon>
    </lineage>
</organism>
<dbReference type="EMBL" id="CAJNOK010033003">
    <property type="protein sequence ID" value="CAF1490001.1"/>
    <property type="molecule type" value="Genomic_DNA"/>
</dbReference>
<protein>
    <recommendedName>
        <fullName evidence="1">N-acetyltransferase domain-containing protein</fullName>
    </recommendedName>
</protein>
<evidence type="ECO:0000313" key="3">
    <source>
        <dbReference type="EMBL" id="CAF4279287.1"/>
    </source>
</evidence>
<dbReference type="CDD" id="cd04301">
    <property type="entry name" value="NAT_SF"/>
    <property type="match status" value="1"/>
</dbReference>
<dbReference type="Pfam" id="PF00583">
    <property type="entry name" value="Acetyltransf_1"/>
    <property type="match status" value="1"/>
</dbReference>
<evidence type="ECO:0000313" key="4">
    <source>
        <dbReference type="Proteomes" id="UP000677228"/>
    </source>
</evidence>
<dbReference type="SUPFAM" id="SSF55729">
    <property type="entry name" value="Acyl-CoA N-acyltransferases (Nat)"/>
    <property type="match status" value="1"/>
</dbReference>
<comment type="caution">
    <text evidence="2">The sequence shown here is derived from an EMBL/GenBank/DDBJ whole genome shotgun (WGS) entry which is preliminary data.</text>
</comment>
<dbReference type="Gene3D" id="3.40.630.30">
    <property type="match status" value="1"/>
</dbReference>
<sequence length="207" mass="24094">METTDLLTLDKIARNPALVTHRFILLKATGSEEIIFRPLLHNDDLMLAEFFESLSAETRLFATYPSYDLKCAQEFCYDINQYDKLRMVAISEDGKIIALFEFSLDLVDSDIERFHKYSIKLDAKSDVRFGPCIIDKYQNQHLGTKLLQLMIDLAIRMGKKRMILWGGVLINNQRGIRFYEKNHFRILPDKFIASDGYECYDGILQFS</sequence>
<dbReference type="GO" id="GO:0016747">
    <property type="term" value="F:acyltransferase activity, transferring groups other than amino-acyl groups"/>
    <property type="evidence" value="ECO:0007669"/>
    <property type="project" value="InterPro"/>
</dbReference>
<dbReference type="Proteomes" id="UP000682733">
    <property type="component" value="Unassembled WGS sequence"/>
</dbReference>
<dbReference type="Proteomes" id="UP000677228">
    <property type="component" value="Unassembled WGS sequence"/>
</dbReference>
<dbReference type="EMBL" id="CAJOBA010054960">
    <property type="protein sequence ID" value="CAF4279287.1"/>
    <property type="molecule type" value="Genomic_DNA"/>
</dbReference>
<dbReference type="PROSITE" id="PS51186">
    <property type="entry name" value="GNAT"/>
    <property type="match status" value="1"/>
</dbReference>
<evidence type="ECO:0000259" key="1">
    <source>
        <dbReference type="PROSITE" id="PS51186"/>
    </source>
</evidence>
<accession>A0A8S2FJJ3</accession>
<dbReference type="InterPro" id="IPR000182">
    <property type="entry name" value="GNAT_dom"/>
</dbReference>
<dbReference type="InterPro" id="IPR016181">
    <property type="entry name" value="Acyl_CoA_acyltransferase"/>
</dbReference>